<feature type="transmembrane region" description="Helical" evidence="1">
    <location>
        <begin position="54"/>
        <end position="74"/>
    </location>
</feature>
<dbReference type="Proteomes" id="UP000658278">
    <property type="component" value="Unassembled WGS sequence"/>
</dbReference>
<reference evidence="2" key="1">
    <citation type="submission" date="2021-01" db="EMBL/GenBank/DDBJ databases">
        <title>Modified the classification status of verrucomicrobia.</title>
        <authorList>
            <person name="Feng X."/>
        </authorList>
    </citation>
    <scope>NUCLEOTIDE SEQUENCE</scope>
    <source>
        <strain evidence="2">KCTC 22201</strain>
    </source>
</reference>
<dbReference type="RefSeq" id="WP_200280141.1">
    <property type="nucleotide sequence ID" value="NZ_JAENII010000009.1"/>
</dbReference>
<keyword evidence="1" id="KW-0472">Membrane</keyword>
<keyword evidence="1" id="KW-0812">Transmembrane</keyword>
<sequence length="106" mass="11381">MKRLKAFTKPLESTVIGWLVFAFLLPCLALWNGTGGLATGEIHIRGADVVGLPARLYGAGMICFGIGTLALPRFHEEYSTFHATRILAGGILFVIFLLAGTISLFA</sequence>
<gene>
    <name evidence="2" type="ORF">JIN81_12685</name>
</gene>
<comment type="caution">
    <text evidence="2">The sequence shown here is derived from an EMBL/GenBank/DDBJ whole genome shotgun (WGS) entry which is preliminary data.</text>
</comment>
<accession>A0A934RGE8</accession>
<keyword evidence="3" id="KW-1185">Reference proteome</keyword>
<keyword evidence="1" id="KW-1133">Transmembrane helix</keyword>
<dbReference type="AlphaFoldDB" id="A0A934RGE8"/>
<organism evidence="2 3">
    <name type="scientific">Haloferula rosea</name>
    <dbReference type="NCBI Taxonomy" id="490093"/>
    <lineage>
        <taxon>Bacteria</taxon>
        <taxon>Pseudomonadati</taxon>
        <taxon>Verrucomicrobiota</taxon>
        <taxon>Verrucomicrobiia</taxon>
        <taxon>Verrucomicrobiales</taxon>
        <taxon>Verrucomicrobiaceae</taxon>
        <taxon>Haloferula</taxon>
    </lineage>
</organism>
<dbReference type="EMBL" id="JAENII010000009">
    <property type="protein sequence ID" value="MBK1827880.1"/>
    <property type="molecule type" value="Genomic_DNA"/>
</dbReference>
<feature type="transmembrane region" description="Helical" evidence="1">
    <location>
        <begin position="86"/>
        <end position="105"/>
    </location>
</feature>
<evidence type="ECO:0000313" key="2">
    <source>
        <dbReference type="EMBL" id="MBK1827880.1"/>
    </source>
</evidence>
<evidence type="ECO:0000256" key="1">
    <source>
        <dbReference type="SAM" id="Phobius"/>
    </source>
</evidence>
<name>A0A934RGE8_9BACT</name>
<proteinExistence type="predicted"/>
<protein>
    <submittedName>
        <fullName evidence="2">Uncharacterized protein</fullName>
    </submittedName>
</protein>
<evidence type="ECO:0000313" key="3">
    <source>
        <dbReference type="Proteomes" id="UP000658278"/>
    </source>
</evidence>